<dbReference type="PANTHER" id="PTHR38148:SF3">
    <property type="entry name" value="BAR DOMAIN-CONTAINING PROTEIN"/>
    <property type="match status" value="1"/>
</dbReference>
<proteinExistence type="predicted"/>
<dbReference type="InterPro" id="IPR027267">
    <property type="entry name" value="AH/BAR_dom_sf"/>
</dbReference>
<dbReference type="RefSeq" id="XP_067065539.1">
    <property type="nucleotide sequence ID" value="XM_067209296.1"/>
</dbReference>
<sequence length="454" mass="51222">MQKLRTDLTKRFDPENANMTTYRDYEFERRVNDMRRLQSAVSHFDHAVTQGMVAMKEIASAYEAVGQAFTELTLNNNNPVPEAGEAEESSPYPTEADVQYMSQQAATSRSHSVSESLRNAGTAPVEYAGSVASTRMPDEANSQVRRLAKIFAEEVRRINEGPPFQSYNAGIHRDVITRLLPVTEHLKSISEYRHKRTEALDRYNKYKAEVEKVEKQYTRKGKPFCDSKSHKKYTQKRDEAWREYIKRRDKFNSTFSMLMEVNDHAAAQIIHRYLALNQEYLQQLVASMDRVLPAMAEVYPLNNEYNSLQNTLIVEAVANAKAPFADHSKMRSSQTVPNHDGEHDDGDEAVDDDDDAQQESLTPISSDDAKNFASTSRLEEPADYETHVKTSAALESAEPPHKSVQDGGRHGGEIGEDDGRVFTQSQCSEARGTDLDNSKAESPQAVEMWPKEAA</sequence>
<dbReference type="SUPFAM" id="SSF103657">
    <property type="entry name" value="BAR/IMD domain-like"/>
    <property type="match status" value="1"/>
</dbReference>
<feature type="compositionally biased region" description="Basic and acidic residues" evidence="2">
    <location>
        <begin position="398"/>
        <end position="420"/>
    </location>
</feature>
<feature type="compositionally biased region" description="Acidic residues" evidence="2">
    <location>
        <begin position="343"/>
        <end position="357"/>
    </location>
</feature>
<organism evidence="3 4">
    <name type="scientific">Leishmania orientalis</name>
    <dbReference type="NCBI Taxonomy" id="2249476"/>
    <lineage>
        <taxon>Eukaryota</taxon>
        <taxon>Discoba</taxon>
        <taxon>Euglenozoa</taxon>
        <taxon>Kinetoplastea</taxon>
        <taxon>Metakinetoplastina</taxon>
        <taxon>Trypanosomatida</taxon>
        <taxon>Trypanosomatidae</taxon>
        <taxon>Leishmaniinae</taxon>
        <taxon>Leishmania</taxon>
    </lineage>
</organism>
<protein>
    <recommendedName>
        <fullName evidence="5">BAR domain-containing protein</fullName>
    </recommendedName>
</protein>
<evidence type="ECO:0000313" key="3">
    <source>
        <dbReference type="EMBL" id="KAG5486473.1"/>
    </source>
</evidence>
<reference evidence="3 4" key="1">
    <citation type="submission" date="2021-02" db="EMBL/GenBank/DDBJ databases">
        <title>Leishmania (Mundinia) orientalis Genome sequencing and assembly.</title>
        <authorList>
            <person name="Almutairi H."/>
            <person name="Gatherer D."/>
        </authorList>
    </citation>
    <scope>NUCLEOTIDE SEQUENCE [LARGE SCALE GENOMIC DNA]</scope>
    <source>
        <strain evidence="3">LSCM4</strain>
    </source>
</reference>
<dbReference type="Proteomes" id="UP000674143">
    <property type="component" value="Chromosome 8"/>
</dbReference>
<feature type="compositionally biased region" description="Basic and acidic residues" evidence="2">
    <location>
        <begin position="377"/>
        <end position="388"/>
    </location>
</feature>
<feature type="coiled-coil region" evidence="1">
    <location>
        <begin position="189"/>
        <end position="216"/>
    </location>
</feature>
<dbReference type="GeneID" id="92363230"/>
<keyword evidence="1" id="KW-0175">Coiled coil</keyword>
<keyword evidence="4" id="KW-1185">Reference proteome</keyword>
<dbReference type="EMBL" id="JAFHLR010000008">
    <property type="protein sequence ID" value="KAG5486473.1"/>
    <property type="molecule type" value="Genomic_DNA"/>
</dbReference>
<feature type="region of interest" description="Disordered" evidence="2">
    <location>
        <begin position="325"/>
        <end position="454"/>
    </location>
</feature>
<evidence type="ECO:0000256" key="2">
    <source>
        <dbReference type="SAM" id="MobiDB-lite"/>
    </source>
</evidence>
<dbReference type="KEGG" id="loi:92363230"/>
<name>A0A836L2K1_9TRYP</name>
<dbReference type="AlphaFoldDB" id="A0A836L2K1"/>
<gene>
    <name evidence="3" type="ORF">LSCM4_07405</name>
</gene>
<evidence type="ECO:0000313" key="4">
    <source>
        <dbReference type="Proteomes" id="UP000674143"/>
    </source>
</evidence>
<dbReference type="Gene3D" id="1.20.1270.60">
    <property type="entry name" value="Arfaptin homology (AH) domain/BAR domain"/>
    <property type="match status" value="1"/>
</dbReference>
<dbReference type="PANTHER" id="PTHR38148">
    <property type="entry name" value="BAR DOMAIN-CONTAINING PROTEIN"/>
    <property type="match status" value="1"/>
</dbReference>
<comment type="caution">
    <text evidence="3">The sequence shown here is derived from an EMBL/GenBank/DDBJ whole genome shotgun (WGS) entry which is preliminary data.</text>
</comment>
<evidence type="ECO:0008006" key="5">
    <source>
        <dbReference type="Google" id="ProtNLM"/>
    </source>
</evidence>
<accession>A0A836L2K1</accession>
<feature type="region of interest" description="Disordered" evidence="2">
    <location>
        <begin position="75"/>
        <end position="94"/>
    </location>
</feature>
<evidence type="ECO:0000256" key="1">
    <source>
        <dbReference type="SAM" id="Coils"/>
    </source>
</evidence>